<dbReference type="GO" id="GO:0008237">
    <property type="term" value="F:metallopeptidase activity"/>
    <property type="evidence" value="ECO:0007669"/>
    <property type="project" value="InterPro"/>
</dbReference>
<organism evidence="2 3">
    <name type="scientific">Altererythrobacter xiamenensis</name>
    <dbReference type="NCBI Taxonomy" id="1316679"/>
    <lineage>
        <taxon>Bacteria</taxon>
        <taxon>Pseudomonadati</taxon>
        <taxon>Pseudomonadota</taxon>
        <taxon>Alphaproteobacteria</taxon>
        <taxon>Sphingomonadales</taxon>
        <taxon>Erythrobacteraceae</taxon>
        <taxon>Altererythrobacter</taxon>
    </lineage>
</organism>
<protein>
    <recommendedName>
        <fullName evidence="4">Matrixin</fullName>
    </recommendedName>
</protein>
<dbReference type="EMBL" id="FXWG01000002">
    <property type="protein sequence ID" value="SMQ69894.1"/>
    <property type="molecule type" value="Genomic_DNA"/>
</dbReference>
<name>A0A1Y6F4S9_9SPHN</name>
<sequence>MGDGSVKRTNLQMYGMTASILVIGLAASPLLAHHQWGTYAWANGPVTAPVVDNTDSRWTAYVDQAVADWNASPHISAAIESGNNSSCSMVTGTIQVCNGDYGANGWLGLASIAISSGKIIAGTTKLNDNYFERAAYNTYSWRQLVTCQEIGHDYGLGHQNENFSTDETLSCMEYTSWPQDNEHPDAHDYEELGWMYGGGTGGDGGDTGDGGTGGGGKGGGKGGGGGGGKPDGTGGGKGKNKARVALPAVGNTPDTWGRPVDYLPNGKPFKFEKSVAGVKFVTHVTWTPDDYEGGHDEHAH</sequence>
<dbReference type="Proteomes" id="UP000194420">
    <property type="component" value="Unassembled WGS sequence"/>
</dbReference>
<dbReference type="InterPro" id="IPR024079">
    <property type="entry name" value="MetalloPept_cat_dom_sf"/>
</dbReference>
<gene>
    <name evidence="2" type="ORF">SAMN06297468_2076</name>
</gene>
<feature type="region of interest" description="Disordered" evidence="1">
    <location>
        <begin position="197"/>
        <end position="241"/>
    </location>
</feature>
<feature type="compositionally biased region" description="Gly residues" evidence="1">
    <location>
        <begin position="197"/>
        <end position="237"/>
    </location>
</feature>
<accession>A0A1Y6F4S9</accession>
<dbReference type="AlphaFoldDB" id="A0A1Y6F4S9"/>
<evidence type="ECO:0000256" key="1">
    <source>
        <dbReference type="SAM" id="MobiDB-lite"/>
    </source>
</evidence>
<proteinExistence type="predicted"/>
<keyword evidence="3" id="KW-1185">Reference proteome</keyword>
<dbReference type="SUPFAM" id="SSF55486">
    <property type="entry name" value="Metalloproteases ('zincins'), catalytic domain"/>
    <property type="match status" value="1"/>
</dbReference>
<evidence type="ECO:0000313" key="2">
    <source>
        <dbReference type="EMBL" id="SMQ69894.1"/>
    </source>
</evidence>
<evidence type="ECO:0008006" key="4">
    <source>
        <dbReference type="Google" id="ProtNLM"/>
    </source>
</evidence>
<evidence type="ECO:0000313" key="3">
    <source>
        <dbReference type="Proteomes" id="UP000194420"/>
    </source>
</evidence>
<reference evidence="3" key="1">
    <citation type="submission" date="2017-04" db="EMBL/GenBank/DDBJ databases">
        <authorList>
            <person name="Varghese N."/>
            <person name="Submissions S."/>
        </authorList>
    </citation>
    <scope>NUCLEOTIDE SEQUENCE [LARGE SCALE GENOMIC DNA]</scope>
</reference>
<dbReference type="Gene3D" id="3.40.390.10">
    <property type="entry name" value="Collagenase (Catalytic Domain)"/>
    <property type="match status" value="1"/>
</dbReference>